<keyword evidence="15" id="KW-1185">Reference proteome</keyword>
<evidence type="ECO:0000259" key="12">
    <source>
        <dbReference type="Pfam" id="PF03895"/>
    </source>
</evidence>
<keyword evidence="9" id="KW-0472">Membrane</keyword>
<evidence type="ECO:0000256" key="9">
    <source>
        <dbReference type="ARBA" id="ARBA00023136"/>
    </source>
</evidence>
<name>A0A239TBA2_9FIRM</name>
<dbReference type="eggNOG" id="COG5295">
    <property type="taxonomic scope" value="Bacteria"/>
</dbReference>
<evidence type="ECO:0000256" key="11">
    <source>
        <dbReference type="SAM" id="MobiDB-lite"/>
    </source>
</evidence>
<evidence type="ECO:0000256" key="10">
    <source>
        <dbReference type="ARBA" id="ARBA00023237"/>
    </source>
</evidence>
<dbReference type="SUPFAM" id="SSF54523">
    <property type="entry name" value="Pili subunits"/>
    <property type="match status" value="1"/>
</dbReference>
<keyword evidence="10" id="KW-0998">Cell outer membrane</keyword>
<dbReference type="Pfam" id="PF05662">
    <property type="entry name" value="YadA_stalk"/>
    <property type="match status" value="5"/>
</dbReference>
<evidence type="ECO:0000256" key="2">
    <source>
        <dbReference type="ARBA" id="ARBA00004442"/>
    </source>
</evidence>
<reference evidence="14 15" key="1">
    <citation type="submission" date="2017-06" db="EMBL/GenBank/DDBJ databases">
        <authorList>
            <consortium name="Pathogen Informatics"/>
        </authorList>
    </citation>
    <scope>NUCLEOTIDE SEQUENCE [LARGE SCALE GENOMIC DNA]</scope>
    <source>
        <strain evidence="14 15">NCTC10570</strain>
    </source>
</reference>
<dbReference type="Gene3D" id="1.20.5.170">
    <property type="match status" value="2"/>
</dbReference>
<comment type="similarity">
    <text evidence="3">Belongs to the autotransporter-2 (AT-2) (TC 1.B.40) family.</text>
</comment>
<protein>
    <submittedName>
        <fullName evidence="14">PAS domain S-box protein</fullName>
    </submittedName>
</protein>
<dbReference type="Pfam" id="PF03895">
    <property type="entry name" value="YadA_anchor"/>
    <property type="match status" value="1"/>
</dbReference>
<keyword evidence="4" id="KW-0813">Transport</keyword>
<dbReference type="GeneID" id="78506322"/>
<feature type="domain" description="Trimeric autotransporter adhesin YadA-like stalk" evidence="13">
    <location>
        <begin position="736"/>
        <end position="776"/>
    </location>
</feature>
<dbReference type="GO" id="GO:0009279">
    <property type="term" value="C:cell outer membrane"/>
    <property type="evidence" value="ECO:0007669"/>
    <property type="project" value="UniProtKB-SubCell"/>
</dbReference>
<dbReference type="GO" id="GO:0009986">
    <property type="term" value="C:cell surface"/>
    <property type="evidence" value="ECO:0007669"/>
    <property type="project" value="UniProtKB-SubCell"/>
</dbReference>
<dbReference type="Gene3D" id="2.20.70.140">
    <property type="match status" value="3"/>
</dbReference>
<evidence type="ECO:0000256" key="1">
    <source>
        <dbReference type="ARBA" id="ARBA00004241"/>
    </source>
</evidence>
<evidence type="ECO:0000259" key="13">
    <source>
        <dbReference type="Pfam" id="PF05662"/>
    </source>
</evidence>
<accession>A0A239TBA2</accession>
<evidence type="ECO:0000256" key="7">
    <source>
        <dbReference type="ARBA" id="ARBA00022729"/>
    </source>
</evidence>
<feature type="domain" description="Trimeric autotransporter adhesin YadA-like stalk" evidence="13">
    <location>
        <begin position="481"/>
        <end position="521"/>
    </location>
</feature>
<dbReference type="GO" id="GO:0015031">
    <property type="term" value="P:protein transport"/>
    <property type="evidence" value="ECO:0007669"/>
    <property type="project" value="UniProtKB-KW"/>
</dbReference>
<evidence type="ECO:0000256" key="8">
    <source>
        <dbReference type="ARBA" id="ARBA00022927"/>
    </source>
</evidence>
<dbReference type="InterPro" id="IPR005594">
    <property type="entry name" value="YadA_C"/>
</dbReference>
<evidence type="ECO:0000256" key="4">
    <source>
        <dbReference type="ARBA" id="ARBA00022448"/>
    </source>
</evidence>
<evidence type="ECO:0000256" key="5">
    <source>
        <dbReference type="ARBA" id="ARBA00022452"/>
    </source>
</evidence>
<dbReference type="Gene3D" id="3.30.1300.30">
    <property type="entry name" value="GSPII I/J protein-like"/>
    <property type="match status" value="1"/>
</dbReference>
<dbReference type="Gene3D" id="6.10.250.2040">
    <property type="match status" value="3"/>
</dbReference>
<dbReference type="InterPro" id="IPR045584">
    <property type="entry name" value="Pilin-like"/>
</dbReference>
<evidence type="ECO:0000256" key="3">
    <source>
        <dbReference type="ARBA" id="ARBA00005848"/>
    </source>
</evidence>
<sequence>MAIGIDENDKNKISVVTGNGLGIEDGKVVAKAGTNVTIDENGINAKDTTLVGGEITPTTSEDGYENTYEIKDTDENKAILKDVASATKLSSVDSKVGDTNYSSNNYINDGDSLTEAASDLDTAIKTTANKVDAGWKATAGETSIDVKPTEDGVVPTLNFAGDNNISVTADKASSTINVKLDPTLEVESVTATGSVNAGGTTISSTGLAVGGKTYVSSNGINAQGQKITNVANGTDKNDAVNYGQLESYVSGNATYTEGDGININNKVISVDTGKGLGIEDGKVVAKAGTNVTIDENGINAKDTTLVGGEITPTTSEDGYENTYEIKDTDENKAILKDVASATKLSSVDSKVGDTNYSSNNYINDGDSLTEAASDLDTAIKTTANKVDAGWKATAGETSIDVKPTEDGVVPTLNFAGDNNISVTADKASSTINVKLDPTLEVESVTATGSVNAGGTTISSTGLAVGGKTYVSSNGINAQGQKITNVANGTDKNDAVNYGQLESYVSGNATYTEGDGININNKVISVDTGKGLGIEDGKVVAKAGTNVTIDENGINAKDTTLVGGEITPTTSEDGYENTYEIKDTDENKAILKDVASATKLSSVDSKVGDTNYSSNNYINDGDSLTEAASDLDTAIKTTANKVDAGWKATAGETSIDVKPTEDGVVPTLNFAGDNNINVTADKASSTINVKLDPTLEVESVTATGSVNAGGTTISSTGLAVGGKTYVSSNGINAQGQKITNVANGTDKNDAVNYGQLESYVSGNATYTEGDGININNKVISVDTGKGLGIEDGKVVAKAGTNVTIDENGINAKDTTLVGGEITPTTSEDGYENTYEIKDTDENKAILKDVASATKLSSVDSKVGDTNYSSNNYINDGDSLTVAAGDLDTAIKATADKVDAGWSLYSNGKEVKNVKPGNNWISIDSGDNVSITKNEDGNGIKISADLKDLDVEDTNAVLYDNEGKTSVTLGGTGHEAVKLTNVAAGALTETSTDAVNGSQLFETNTKVDAGWSLYSNGKEVKNVKPGNNWISIDSGDNVSITKNEDGNGIKISADLKDLDVEDTNAVLYDDEGKTTVTLGGEGHEAVKLINVAAGTVDATSTDAINGSQLYKVQQQAGKHTEITVNGGVAAPDDGTYTHDEQGHLDGNLLLKQSEGTNGQTVYDLKLNPDITLQSEDDKLETQDNRVELSGSNGTIMATTDFNDMSATTTINGGNVYVGNSVSVGDKVVMTNEDITGLSNTNWDGTTDNVSRAATEGQLKTVSDNVNAGWIATDNNGNQITVNPTDNTLNFSSDENVTVAANKDTGSIDVSLNNDIVLNGEGEAEDTKNNRVTLSGTNGTIMATTDFNDMSATTTINGGNVYAGSSVSVGDKVVITDKDITGLSNTTWDGTTDNVSRAATEGQLKTVSDNVNAGWIATDNNGNQITVNPTDNTLNFSGDENVTVAANKDTGSIDVSLNNDIVLNGEGEAEDTKNNRVTLSGTNGTIMATTDFNDMSATTTINGGNVYAGSSVSVGDKVVITDKDITGLSNTTWDGTTDDVSRAATEGQLKAVSDNVNAGWIATDNNGNQITVNPDDNTLNFSGDENVTVAANKDTGSIDVSLNNDIVLNGEGEAEDTKNNRVTLSGTNGTIMATTDFNDMSATTTINGGNVYAGSSVSVGDKVVITDKDITGLSNTTWDGTTDNVSRAATEGQLKTVSDNVNAGWIATDNNGNQITVNPTDNTLNFSGDENVTVAANKDTGSIDVSLNNDIVLNGEGEAEDTKNNRVTLSGTNGTIMATTDFNDMSATTTINGGNVYAGSSVSVGDKVVITDKDITGLSNTTWDGTTDDVSRAATEGQLKAVSDNVNAGWIATDNNGNQITVNPDDNTLNFSGDENVTVAANKDTGSIDVSLNNDIVLNGEGEAEDTKNNRVTLSGTNGTIMATTDFNDMSATTTINGGNVYAGSSVSVGDKVVITDKDITGLSNTTWDGTTDNVSRAATEGQLKTVSDNVNAGWIATDNNGNQITVNPTDNTLNFSGDENVTVAANKDTGSIDVSLNNDIVLNGEGEAEDTKNNRVTLSGTNGTIMATTDFNDMSATTTINGGNVYAGSSVSVGDKVVITDKDITGLSNTTWDGSTNDISRAATEGQLQMVSDKVTAGWTATDDAGNKINVNPETRPTLNFASGKNITVSANEDSGEVEVSLNDNINLNNRVYINGDPEEGNNTIVDIKSSDTSKEESIFAVEDKGNGSISIGGIDITNVDGPYLAVGDGKLKFYKDGGLSTGNATGTFSVRPDGDLEINGKNSSFNVDAETGNVNAINNSGSAIMMNDDSVALNASGNGVAISDEGITLNTNGSAVTVDRFNGATFTNTNTTESTNINGANITAGEGENQIKINGAPKADDPALSVGTDKFVVGQDGSLSVSDKFNVDAETGNINAVNSNGSAIMMNDDSVALNASGNGVAISNEGITLNANGSAVTVDRFNGATFTNTNTGETTNINGDIITTDTVKGLSNTTWDDELATQVANSEELQGTAATQGQLQQAVSAVATEAAKQHTTVSGDDNLTVKSSVNENGGTNYQVTLDDDITLGNPKAGNTEGERSFTINTTAPEGYVPDSYKEENSSGAEFIKENGGFMLFATDTQGHGIFGVTAKGSAWAKDFKTYTTDIYGNNTQYSLNDVGDAVAQMSSYYNKENGKSYTVFSRYHNEAEKDNPFETVDGATRDIPLALRDDGAVLIGATIEGEGFTDNGIRINAEIDDDGNNKATITGLENTEWKPPTPVATLAANDGSATVTSRAATESQLNDLYSAVAAYDVNVDGTIDYSHIALAGAPYGASRAGNGTPTGGTSITNVAYASGTDGSEAVNVDYLKDTINKAVEAGGSISNSDKHLVANTAEGSNGVYKPNAEGNVNLIVSDEKGNSSTVTIGDVASKTELDSLKTNVGDLNYDKVTGDKLINGDSVTTAIGKLDNKIENISGTATDAANNTVTGGTIKDDGTISLTQKDGGTVALDGKLTDSGVVQDGTKFDGETGTLTITSQDKYNKGTSSVTVSGIASKNDIGTVKDTIGATSKEDLKDAYKDADKDGNATTEYITDSETMVDADVALDHAVQDVANTSYANDMILSNRIDNVESRLGDVEERIDKVGAMAAAIANLRTMGYDPEAPTEVAVGVGQYKSETGIALGIFHYPNQDFMLSASISTSGDEVMGGIGATWRIGRKTAEEKAKDEEERILAKAEEIKQAAKRAEVKEQAERHAKLLAEREAKGEPIVPVEESAEQAQA</sequence>
<feature type="domain" description="Trimeric autotransporter adhesin YadA-like C-terminal membrane anchor" evidence="12">
    <location>
        <begin position="3136"/>
        <end position="3190"/>
    </location>
</feature>
<feature type="domain" description="Trimeric autotransporter adhesin YadA-like stalk" evidence="13">
    <location>
        <begin position="226"/>
        <end position="266"/>
    </location>
</feature>
<feature type="region of interest" description="Disordered" evidence="11">
    <location>
        <begin position="3226"/>
        <end position="3257"/>
    </location>
</feature>
<keyword evidence="6" id="KW-0812">Transmembrane</keyword>
<evidence type="ECO:0000256" key="6">
    <source>
        <dbReference type="ARBA" id="ARBA00022692"/>
    </source>
</evidence>
<feature type="domain" description="Trimeric autotransporter adhesin YadA-like stalk" evidence="13">
    <location>
        <begin position="976"/>
        <end position="1016"/>
    </location>
</feature>
<keyword evidence="5" id="KW-1134">Transmembrane beta strand</keyword>
<dbReference type="SUPFAM" id="SSF101967">
    <property type="entry name" value="Adhesin YadA, collagen-binding domain"/>
    <property type="match status" value="4"/>
</dbReference>
<keyword evidence="7" id="KW-0732">Signal</keyword>
<dbReference type="InterPro" id="IPR008635">
    <property type="entry name" value="Coiled_stalk_dom"/>
</dbReference>
<keyword evidence="8" id="KW-0653">Protein transport</keyword>
<evidence type="ECO:0000313" key="14">
    <source>
        <dbReference type="EMBL" id="SNU94995.1"/>
    </source>
</evidence>
<organism evidence="14 15">
    <name type="scientific">Megamonas hypermegale</name>
    <dbReference type="NCBI Taxonomy" id="158847"/>
    <lineage>
        <taxon>Bacteria</taxon>
        <taxon>Bacillati</taxon>
        <taxon>Bacillota</taxon>
        <taxon>Negativicutes</taxon>
        <taxon>Selenomonadales</taxon>
        <taxon>Selenomonadaceae</taxon>
        <taxon>Megamonas</taxon>
    </lineage>
</organism>
<evidence type="ECO:0000313" key="15">
    <source>
        <dbReference type="Proteomes" id="UP000215383"/>
    </source>
</evidence>
<dbReference type="RefSeq" id="WP_095197672.1">
    <property type="nucleotide sequence ID" value="NZ_LT906446.1"/>
</dbReference>
<dbReference type="Proteomes" id="UP000215383">
    <property type="component" value="Chromosome 1"/>
</dbReference>
<feature type="domain" description="Trimeric autotransporter adhesin YadA-like stalk" evidence="13">
    <location>
        <begin position="1085"/>
        <end position="1127"/>
    </location>
</feature>
<feature type="compositionally biased region" description="Basic and acidic residues" evidence="11">
    <location>
        <begin position="3226"/>
        <end position="3242"/>
    </location>
</feature>
<proteinExistence type="inferred from homology"/>
<gene>
    <name evidence="14" type="ORF">SAMEA4364220_00285</name>
</gene>
<dbReference type="InterPro" id="IPR011049">
    <property type="entry name" value="Serralysin-like_metalloprot_C"/>
</dbReference>
<comment type="subcellular location">
    <subcellularLocation>
        <location evidence="2">Cell outer membrane</location>
    </subcellularLocation>
    <subcellularLocation>
        <location evidence="1">Cell surface</location>
    </subcellularLocation>
</comment>
<dbReference type="EMBL" id="LT906446">
    <property type="protein sequence ID" value="SNU94995.1"/>
    <property type="molecule type" value="Genomic_DNA"/>
</dbReference>